<dbReference type="Gene3D" id="2.60.120.10">
    <property type="entry name" value="Jelly Rolls"/>
    <property type="match status" value="2"/>
</dbReference>
<dbReference type="PANTHER" id="PTHR34571">
    <property type="entry name" value="(S)-UREIDOGLYCINE AMINOHYDROLASE"/>
    <property type="match status" value="1"/>
</dbReference>
<proteinExistence type="predicted"/>
<dbReference type="CDD" id="cd02212">
    <property type="entry name" value="cupin_UGlyAH_C"/>
    <property type="match status" value="1"/>
</dbReference>
<dbReference type="InterPro" id="IPR044704">
    <property type="entry name" value="UGlyAH_cupin_N"/>
</dbReference>
<dbReference type="Pfam" id="PF07883">
    <property type="entry name" value="Cupin_2"/>
    <property type="match status" value="1"/>
</dbReference>
<dbReference type="InterPro" id="IPR011051">
    <property type="entry name" value="RmlC_Cupin_sf"/>
</dbReference>
<dbReference type="InterPro" id="IPR014710">
    <property type="entry name" value="RmlC-like_jellyroll"/>
</dbReference>
<accession>A0A9D5JVR3</accession>
<dbReference type="InterPro" id="IPR013096">
    <property type="entry name" value="Cupin_2"/>
</dbReference>
<dbReference type="EMBL" id="WJJP01000264">
    <property type="protein sequence ID" value="MBD3324596.1"/>
    <property type="molecule type" value="Genomic_DNA"/>
</dbReference>
<feature type="domain" description="Cupin type-2" evidence="1">
    <location>
        <begin position="74"/>
        <end position="140"/>
    </location>
</feature>
<dbReference type="Proteomes" id="UP000649604">
    <property type="component" value="Unassembled WGS sequence"/>
</dbReference>
<dbReference type="InterPro" id="IPR044697">
    <property type="entry name" value="UGlyAH_cupin_C"/>
</dbReference>
<name>A0A9D5JVR3_9BACT</name>
<dbReference type="SUPFAM" id="SSF51182">
    <property type="entry name" value="RmlC-like cupins"/>
    <property type="match status" value="1"/>
</dbReference>
<dbReference type="CDD" id="cd02211">
    <property type="entry name" value="cupin_UGlyAH_N"/>
    <property type="match status" value="1"/>
</dbReference>
<evidence type="ECO:0000313" key="3">
    <source>
        <dbReference type="Proteomes" id="UP000649604"/>
    </source>
</evidence>
<protein>
    <submittedName>
        <fullName evidence="2">Cupin domain-containing protein</fullName>
    </submittedName>
</protein>
<evidence type="ECO:0000313" key="2">
    <source>
        <dbReference type="EMBL" id="MBD3324596.1"/>
    </source>
</evidence>
<comment type="caution">
    <text evidence="2">The sequence shown here is derived from an EMBL/GenBank/DDBJ whole genome shotgun (WGS) entry which is preliminary data.</text>
</comment>
<evidence type="ECO:0000259" key="1">
    <source>
        <dbReference type="Pfam" id="PF07883"/>
    </source>
</evidence>
<organism evidence="2 3">
    <name type="scientific">candidate division KSB3 bacterium</name>
    <dbReference type="NCBI Taxonomy" id="2044937"/>
    <lineage>
        <taxon>Bacteria</taxon>
        <taxon>candidate division KSB3</taxon>
    </lineage>
</organism>
<dbReference type="GO" id="GO:0071522">
    <property type="term" value="F:ureidoglycine aminohydrolase activity"/>
    <property type="evidence" value="ECO:0007669"/>
    <property type="project" value="InterPro"/>
</dbReference>
<sequence>MAKKSNPTMPEEKRYIPRDADIFSRCRSIHKPGVYLLIPQANRVPSALPNFENTVIKVLMTPRLGARFTQYELDFAPNGKTQQLVNDEFEHFLYVVRGGLTIDIGGEKKELEEGGFAYLPDDMPYQFANPADQDSRVLWTKQRYQPLDSLRPAPIFAHESDVEYVVEDTYMEQHLIPYDDDLAYDMAFNRLYFEVGITFGFVETHIMEHGLYLLEGRGIYYLNGDYLEMQEHDYLYMYPYCPQSYAATGWTNGRYLLNKDVNRDYNDRY</sequence>
<dbReference type="InterPro" id="IPR017627">
    <property type="entry name" value="UGHY"/>
</dbReference>
<dbReference type="AlphaFoldDB" id="A0A9D5JVR3"/>
<dbReference type="PANTHER" id="PTHR34571:SF1">
    <property type="entry name" value="(S)-UREIDOGLYCINE AMINOHYDROLASE"/>
    <property type="match status" value="1"/>
</dbReference>
<reference evidence="2" key="1">
    <citation type="submission" date="2019-11" db="EMBL/GenBank/DDBJ databases">
        <title>Microbial mats filling the niche in hypersaline microbial mats.</title>
        <authorList>
            <person name="Wong H.L."/>
            <person name="Macleod F.I."/>
            <person name="White R.A. III"/>
            <person name="Burns B.P."/>
        </authorList>
    </citation>
    <scope>NUCLEOTIDE SEQUENCE</scope>
    <source>
        <strain evidence="2">Rbin_158</strain>
    </source>
</reference>
<dbReference type="NCBIfam" id="TIGR03214">
    <property type="entry name" value="ura-cupin"/>
    <property type="match status" value="1"/>
</dbReference>
<gene>
    <name evidence="2" type="ORF">GF339_08430</name>
</gene>